<feature type="compositionally biased region" description="Basic and acidic residues" evidence="4">
    <location>
        <begin position="1"/>
        <end position="14"/>
    </location>
</feature>
<dbReference type="Gramene" id="ORUFI04G18980.1">
    <property type="protein sequence ID" value="ORUFI04G18980.1"/>
    <property type="gene ID" value="ORUFI04G18980"/>
</dbReference>
<dbReference type="STRING" id="4529.A0A0E0PB32"/>
<dbReference type="InterPro" id="IPR050168">
    <property type="entry name" value="AAA_ATPase_domain"/>
</dbReference>
<dbReference type="PANTHER" id="PTHR23077">
    <property type="entry name" value="AAA-FAMILY ATPASE"/>
    <property type="match status" value="1"/>
</dbReference>
<feature type="domain" description="AAA+ ATPase" evidence="5">
    <location>
        <begin position="68"/>
        <end position="171"/>
    </location>
</feature>
<organism evidence="6 7">
    <name type="scientific">Oryza rufipogon</name>
    <name type="common">Brownbeard rice</name>
    <name type="synonym">Asian wild rice</name>
    <dbReference type="NCBI Taxonomy" id="4529"/>
    <lineage>
        <taxon>Eukaryota</taxon>
        <taxon>Viridiplantae</taxon>
        <taxon>Streptophyta</taxon>
        <taxon>Embryophyta</taxon>
        <taxon>Tracheophyta</taxon>
        <taxon>Spermatophyta</taxon>
        <taxon>Magnoliopsida</taxon>
        <taxon>Liliopsida</taxon>
        <taxon>Poales</taxon>
        <taxon>Poaceae</taxon>
        <taxon>BOP clade</taxon>
        <taxon>Oryzoideae</taxon>
        <taxon>Oryzeae</taxon>
        <taxon>Oryzinae</taxon>
        <taxon>Oryza</taxon>
    </lineage>
</organism>
<evidence type="ECO:0000313" key="6">
    <source>
        <dbReference type="EnsemblPlants" id="ORUFI04G18980.1"/>
    </source>
</evidence>
<dbReference type="InterPro" id="IPR003959">
    <property type="entry name" value="ATPase_AAA_core"/>
</dbReference>
<keyword evidence="2" id="KW-0547">Nucleotide-binding</keyword>
<dbReference type="EnsemblPlants" id="ORUFI04G18980.1">
    <property type="protein sequence ID" value="ORUFI04G18980.1"/>
    <property type="gene ID" value="ORUFI04G18980"/>
</dbReference>
<dbReference type="GO" id="GO:0016887">
    <property type="term" value="F:ATP hydrolysis activity"/>
    <property type="evidence" value="ECO:0007669"/>
    <property type="project" value="InterPro"/>
</dbReference>
<dbReference type="Proteomes" id="UP000008022">
    <property type="component" value="Unassembled WGS sequence"/>
</dbReference>
<accession>A0A0E0PB32</accession>
<reference evidence="7" key="1">
    <citation type="submission" date="2013-06" db="EMBL/GenBank/DDBJ databases">
        <authorList>
            <person name="Zhao Q."/>
        </authorList>
    </citation>
    <scope>NUCLEOTIDE SEQUENCE</scope>
    <source>
        <strain evidence="7">cv. W1943</strain>
    </source>
</reference>
<evidence type="ECO:0000256" key="4">
    <source>
        <dbReference type="SAM" id="MobiDB-lite"/>
    </source>
</evidence>
<keyword evidence="3" id="KW-0067">ATP-binding</keyword>
<reference evidence="6" key="2">
    <citation type="submission" date="2015-06" db="UniProtKB">
        <authorList>
            <consortium name="EnsemblPlants"/>
        </authorList>
    </citation>
    <scope>IDENTIFICATION</scope>
</reference>
<dbReference type="SUPFAM" id="SSF52540">
    <property type="entry name" value="P-loop containing nucleoside triphosphate hydrolases"/>
    <property type="match status" value="2"/>
</dbReference>
<dbReference type="Pfam" id="PF00004">
    <property type="entry name" value="AAA"/>
    <property type="match status" value="2"/>
</dbReference>
<feature type="region of interest" description="Disordered" evidence="4">
    <location>
        <begin position="1"/>
        <end position="29"/>
    </location>
</feature>
<dbReference type="eggNOG" id="KOG0730">
    <property type="taxonomic scope" value="Eukaryota"/>
</dbReference>
<keyword evidence="7" id="KW-1185">Reference proteome</keyword>
<dbReference type="HOGENOM" id="CLU_000688_8_5_1"/>
<dbReference type="AlphaFoldDB" id="A0A0E0PB32"/>
<dbReference type="Gene3D" id="1.10.8.60">
    <property type="match status" value="2"/>
</dbReference>
<dbReference type="FunFam" id="1.10.8.60:FF:000038">
    <property type="entry name" value="spermatogenesis-associated protein 5-like protein 1"/>
    <property type="match status" value="1"/>
</dbReference>
<comment type="similarity">
    <text evidence="1">Belongs to the AAA ATPase family.</text>
</comment>
<protein>
    <recommendedName>
        <fullName evidence="5">AAA+ ATPase domain-containing protein</fullName>
    </recommendedName>
</protein>
<dbReference type="FunFam" id="1.10.8.60:FF:000106">
    <property type="entry name" value="Cell division control protein 48 homolog B"/>
    <property type="match status" value="1"/>
</dbReference>
<proteinExistence type="inferred from homology"/>
<evidence type="ECO:0000256" key="1">
    <source>
        <dbReference type="ARBA" id="ARBA00006914"/>
    </source>
</evidence>
<dbReference type="SMART" id="SM00382">
    <property type="entry name" value="AAA"/>
    <property type="match status" value="1"/>
</dbReference>
<dbReference type="GO" id="GO:0005524">
    <property type="term" value="F:ATP binding"/>
    <property type="evidence" value="ECO:0007669"/>
    <property type="project" value="UniProtKB-KW"/>
</dbReference>
<evidence type="ECO:0000313" key="7">
    <source>
        <dbReference type="Proteomes" id="UP000008022"/>
    </source>
</evidence>
<dbReference type="InterPro" id="IPR027417">
    <property type="entry name" value="P-loop_NTPase"/>
</dbReference>
<evidence type="ECO:0000256" key="3">
    <source>
        <dbReference type="ARBA" id="ARBA00022840"/>
    </source>
</evidence>
<evidence type="ECO:0000259" key="5">
    <source>
        <dbReference type="SMART" id="SM00382"/>
    </source>
</evidence>
<dbReference type="Pfam" id="PF17862">
    <property type="entry name" value="AAA_lid_3"/>
    <property type="match status" value="2"/>
</dbReference>
<dbReference type="Gene3D" id="3.40.50.300">
    <property type="entry name" value="P-loop containing nucleotide triphosphate hydrolases"/>
    <property type="match status" value="3"/>
</dbReference>
<sequence length="492" mass="53825">MEEVRGRESKDHRGGGGGGGGDGDGERTGRWRAEEVIAGNRAVLEALRELVMYPVLYAREARVLGLNFPRGLLLHGPSGTGKKSMVRAVVRECNAHLTVIDSISVHKPHAGEGEKFMREAFTEAYSQASQGRPAVIFIDELDDICPPRGSRQSALRRPGRFDSEIEVTVPTAEERFEILKLYTKNLHLGECVDLQSVAASCNGYVGADLQALCREAARRAYGRLSSSSESENVLTLIMEDWESAKSVAKNSVTRGVTKEIPAVSWDDIGGLKAVKKKLQQAVEWPIKHAASFDRLGISPIRGVLLHGPPGGAELYSKYVGEGEALLRRTFQMARLASPSIIFFDEADAIAPKRTGPSGNSSGNATVGERLLSTLLTEMDGLELATVLYVPPPDAEGRYEILRIHTRKMPLGDDVDLWKVAERTELFTGADLEGLCREAGMAALRESLRSERFVCDDIHFQAALRSLRPSLTQSVVDEYSNAAIHGPLTRRKH</sequence>
<dbReference type="OMA" id="DRHIYVA"/>
<dbReference type="PANTHER" id="PTHR23077:SF117">
    <property type="entry name" value="AAA+ ATPASE DOMAIN-CONTAINING PROTEIN"/>
    <property type="match status" value="1"/>
</dbReference>
<dbReference type="InterPro" id="IPR003593">
    <property type="entry name" value="AAA+_ATPase"/>
</dbReference>
<evidence type="ECO:0000256" key="2">
    <source>
        <dbReference type="ARBA" id="ARBA00022741"/>
    </source>
</evidence>
<dbReference type="InterPro" id="IPR041569">
    <property type="entry name" value="AAA_lid_3"/>
</dbReference>
<name>A0A0E0PB32_ORYRU</name>